<proteinExistence type="predicted"/>
<evidence type="ECO:0000256" key="1">
    <source>
        <dbReference type="SAM" id="MobiDB-lite"/>
    </source>
</evidence>
<dbReference type="EMBL" id="JAXCGZ010002376">
    <property type="protein sequence ID" value="KAK7083980.1"/>
    <property type="molecule type" value="Genomic_DNA"/>
</dbReference>
<reference evidence="2 3" key="1">
    <citation type="submission" date="2023-11" db="EMBL/GenBank/DDBJ databases">
        <title>Halocaridina rubra genome assembly.</title>
        <authorList>
            <person name="Smith C."/>
        </authorList>
    </citation>
    <scope>NUCLEOTIDE SEQUENCE [LARGE SCALE GENOMIC DNA]</scope>
    <source>
        <strain evidence="2">EP-1</strain>
        <tissue evidence="2">Whole</tissue>
    </source>
</reference>
<dbReference type="Proteomes" id="UP001381693">
    <property type="component" value="Unassembled WGS sequence"/>
</dbReference>
<evidence type="ECO:0000313" key="3">
    <source>
        <dbReference type="Proteomes" id="UP001381693"/>
    </source>
</evidence>
<gene>
    <name evidence="2" type="ORF">SK128_024954</name>
</gene>
<protein>
    <submittedName>
        <fullName evidence="2">Uncharacterized protein</fullName>
    </submittedName>
</protein>
<keyword evidence="3" id="KW-1185">Reference proteome</keyword>
<sequence length="1187" mass="135018">MFLYSSQEKISWSNGFIFLAKENLVVKWSYIPWKRKYRGQMFLYSAQKKISWSNVLIFLAKENLVVKCSYIPRKRKSRGKMFLYSSQKKISWSNVLVFLTRENLEVKCSCIPRNRKSRGQMFLYSSQEKISWSNVLIFPAKENLVVKCSYIPRKRKSRGQMFLYSSQKKISWSNVLIFLARENLEVKCSYIPRKSKSRGQMFLYSSQKQISWSNVLIFLAKANLVVKCSFIPRKSKSRGQMFFYSSQKQISWSNVLIFLAKENLVVKCSYIPRKRKSRGQMFLYSSQKKISWSNVLIFLARENLEVKCSYIPRKSKSRGQMFLYSSQKQISWSNVLIFLAKANLVVKCSFIPCKSKSRGQMFFYSSQRQISWSNVLIFLAKENLVVKCSYIPRKRKSRVLTEMKTVNTAKYYLPILTSSLVTTCVTGIIMLPAAAKYYTNVTEENCTTVMTEIPLLSIIPNSFKSYGRYPRAWVNRTTDYNSNISLPTDPDQLAELISSLSSDTREPSMTVIKPDFPNISSSSTSKDINKTSKRCVNKTSSAISQKTATAEGLTTNRLIENNNSLMTDQSSNDSTEATAESLSINSKIAEYITNIPRVNNETKIISTKTVTSISTTPKTHTLSEIINTTAESIKLQTLPVKPITDTHTISNNLGLLPTESVRLSKTDNEIFATEPNTNGPRKLFTETGILENSIMKTSPRKPISIVSYVNNTPQILATESTIIANPITLSKELETVNHTAQTLPMESIIFAPTFNNIPQTLSTKSVYSENTTSHSLLMTPLTVVPAYKNTTQIETTKEHIPVNKENNTDSLAIISELIKSISAMFIVPHTSQYSLRHDSSFAKRKEKSKTSDSLVTHQGIHYSKIYVNDLNNSSSVNNSELTIEFYSPKSFNSNNVLNLEDTLTTNQKLIKTNISNFDHINTNTTNEISRISNSSTVVTTNKNKTLVSDSNTNITDSLQGIPHLAQVSDIPHDVQLINLTPTFPSTNIIYQNFTYQKQKDSPDGNHSLQEEQVSEVPPKHRRSSTMNLISLEKEMHAVLASRLPLGIDADLLDLWNAPYLQRLQHVNHEMVDEILQTDIRQPPGNTECPMAYNELIHMNLRRMLGLLLITLPQSLKEIEDAIWDPDLETYFFRPQEKNLFDIKSCRECYTRDSMGVCREIFFCKNGAAPGAKPRLTQEQILLMLKKG</sequence>
<name>A0AAN9AEV8_HALRR</name>
<accession>A0AAN9AEV8</accession>
<feature type="region of interest" description="Disordered" evidence="1">
    <location>
        <begin position="998"/>
        <end position="1023"/>
    </location>
</feature>
<evidence type="ECO:0000313" key="2">
    <source>
        <dbReference type="EMBL" id="KAK7083980.1"/>
    </source>
</evidence>
<comment type="caution">
    <text evidence="2">The sequence shown here is derived from an EMBL/GenBank/DDBJ whole genome shotgun (WGS) entry which is preliminary data.</text>
</comment>
<dbReference type="AlphaFoldDB" id="A0AAN9AEV8"/>
<organism evidence="2 3">
    <name type="scientific">Halocaridina rubra</name>
    <name type="common">Hawaiian red shrimp</name>
    <dbReference type="NCBI Taxonomy" id="373956"/>
    <lineage>
        <taxon>Eukaryota</taxon>
        <taxon>Metazoa</taxon>
        <taxon>Ecdysozoa</taxon>
        <taxon>Arthropoda</taxon>
        <taxon>Crustacea</taxon>
        <taxon>Multicrustacea</taxon>
        <taxon>Malacostraca</taxon>
        <taxon>Eumalacostraca</taxon>
        <taxon>Eucarida</taxon>
        <taxon>Decapoda</taxon>
        <taxon>Pleocyemata</taxon>
        <taxon>Caridea</taxon>
        <taxon>Atyoidea</taxon>
        <taxon>Atyidae</taxon>
        <taxon>Halocaridina</taxon>
    </lineage>
</organism>